<dbReference type="RefSeq" id="WP_171596671.1">
    <property type="nucleotide sequence ID" value="NZ_RZNH01000033.1"/>
</dbReference>
<evidence type="ECO:0000259" key="3">
    <source>
        <dbReference type="PROSITE" id="PS50930"/>
    </source>
</evidence>
<dbReference type="SUPFAM" id="SSF52172">
    <property type="entry name" value="CheY-like"/>
    <property type="match status" value="1"/>
</dbReference>
<evidence type="ECO:0000259" key="2">
    <source>
        <dbReference type="PROSITE" id="PS50110"/>
    </source>
</evidence>
<feature type="domain" description="HTH LytTR-type" evidence="3">
    <location>
        <begin position="148"/>
        <end position="254"/>
    </location>
</feature>
<comment type="caution">
    <text evidence="4">The sequence shown here is derived from an EMBL/GenBank/DDBJ whole genome shotgun (WGS) entry which is preliminary data.</text>
</comment>
<dbReference type="PROSITE" id="PS50930">
    <property type="entry name" value="HTH_LYTTR"/>
    <property type="match status" value="1"/>
</dbReference>
<dbReference type="InterPro" id="IPR001789">
    <property type="entry name" value="Sig_transdc_resp-reg_receiver"/>
</dbReference>
<name>A0ABX1WZ59_9BACT</name>
<dbReference type="InterPro" id="IPR011006">
    <property type="entry name" value="CheY-like_superfamily"/>
</dbReference>
<proteinExistence type="predicted"/>
<sequence>MKTKYRSLIIDDEQLARQRLVNLLLPHADRIEIIGEAANGSEAIELINRLEPDLIFLDIQMPEKSGFDILKELKHQPLIIFCTAHDEYALMAFETVSIDYLLKPIKKERLQKAIDKLHLIGKENDVRKLENMLAKQIQSLGKKEISTIPVKTGDRVAFVSIEDITHFKAEDKYVNIYKSDGKEFIVDHSLSYLSEKLDSNFLRIQRSYIVNINYIKEIKRYLGGRYIFLLHDSQKTKIISGKNYHDQIKGLMNF</sequence>
<evidence type="ECO:0000313" key="4">
    <source>
        <dbReference type="EMBL" id="NOU61407.1"/>
    </source>
</evidence>
<protein>
    <submittedName>
        <fullName evidence="4">Response regulator transcription factor</fullName>
    </submittedName>
</protein>
<dbReference type="Gene3D" id="2.40.50.1020">
    <property type="entry name" value="LytTr DNA-binding domain"/>
    <property type="match status" value="1"/>
</dbReference>
<keyword evidence="1" id="KW-0597">Phosphoprotein</keyword>
<gene>
    <name evidence="4" type="ORF">ELS83_16485</name>
</gene>
<keyword evidence="5" id="KW-1185">Reference proteome</keyword>
<dbReference type="EMBL" id="RZNH01000033">
    <property type="protein sequence ID" value="NOU61407.1"/>
    <property type="molecule type" value="Genomic_DNA"/>
</dbReference>
<dbReference type="PANTHER" id="PTHR37299">
    <property type="entry name" value="TRANSCRIPTIONAL REGULATOR-RELATED"/>
    <property type="match status" value="1"/>
</dbReference>
<feature type="modified residue" description="4-aspartylphosphate" evidence="1">
    <location>
        <position position="58"/>
    </location>
</feature>
<dbReference type="SMART" id="SM00850">
    <property type="entry name" value="LytTR"/>
    <property type="match status" value="1"/>
</dbReference>
<dbReference type="Pfam" id="PF04397">
    <property type="entry name" value="LytTR"/>
    <property type="match status" value="1"/>
</dbReference>
<organism evidence="4 5">
    <name type="scientific">Marinifilum caeruleilacunae</name>
    <dbReference type="NCBI Taxonomy" id="2499076"/>
    <lineage>
        <taxon>Bacteria</taxon>
        <taxon>Pseudomonadati</taxon>
        <taxon>Bacteroidota</taxon>
        <taxon>Bacteroidia</taxon>
        <taxon>Marinilabiliales</taxon>
        <taxon>Marinifilaceae</taxon>
    </lineage>
</organism>
<dbReference type="Pfam" id="PF00072">
    <property type="entry name" value="Response_reg"/>
    <property type="match status" value="1"/>
</dbReference>
<evidence type="ECO:0000313" key="5">
    <source>
        <dbReference type="Proteomes" id="UP000732105"/>
    </source>
</evidence>
<dbReference type="Proteomes" id="UP000732105">
    <property type="component" value="Unassembled WGS sequence"/>
</dbReference>
<dbReference type="InterPro" id="IPR007492">
    <property type="entry name" value="LytTR_DNA-bd_dom"/>
</dbReference>
<reference evidence="4 5" key="1">
    <citation type="submission" date="2018-12" db="EMBL/GenBank/DDBJ databases">
        <title>Marinifilum JC070 sp. nov., a marine bacterium isolated from Yongle Blue Hole in the South China Sea.</title>
        <authorList>
            <person name="Fu T."/>
        </authorList>
    </citation>
    <scope>NUCLEOTIDE SEQUENCE [LARGE SCALE GENOMIC DNA]</scope>
    <source>
        <strain evidence="4 5">JC070</strain>
    </source>
</reference>
<accession>A0ABX1WZ59</accession>
<evidence type="ECO:0000256" key="1">
    <source>
        <dbReference type="PROSITE-ProRule" id="PRU00169"/>
    </source>
</evidence>
<feature type="domain" description="Response regulatory" evidence="2">
    <location>
        <begin position="6"/>
        <end position="118"/>
    </location>
</feature>
<dbReference type="SMART" id="SM00448">
    <property type="entry name" value="REC"/>
    <property type="match status" value="1"/>
</dbReference>
<dbReference type="InterPro" id="IPR046947">
    <property type="entry name" value="LytR-like"/>
</dbReference>
<dbReference type="PROSITE" id="PS50110">
    <property type="entry name" value="RESPONSE_REGULATORY"/>
    <property type="match status" value="1"/>
</dbReference>
<dbReference type="Gene3D" id="3.40.50.2300">
    <property type="match status" value="1"/>
</dbReference>
<dbReference type="PANTHER" id="PTHR37299:SF1">
    <property type="entry name" value="STAGE 0 SPORULATION PROTEIN A HOMOLOG"/>
    <property type="match status" value="1"/>
</dbReference>